<reference evidence="9 10" key="1">
    <citation type="journal article" date="2019" name="Nat. Microbiol.">
        <title>Mediterranean grassland soil C-N compound turnover is dependent on rainfall and depth, and is mediated by genomically divergent microorganisms.</title>
        <authorList>
            <person name="Diamond S."/>
            <person name="Andeer P.F."/>
            <person name="Li Z."/>
            <person name="Crits-Christoph A."/>
            <person name="Burstein D."/>
            <person name="Anantharaman K."/>
            <person name="Lane K.R."/>
            <person name="Thomas B.C."/>
            <person name="Pan C."/>
            <person name="Northen T.R."/>
            <person name="Banfield J.F."/>
        </authorList>
    </citation>
    <scope>NUCLEOTIDE SEQUENCE [LARGE SCALE GENOMIC DNA]</scope>
    <source>
        <strain evidence="9">WS_6</strain>
    </source>
</reference>
<evidence type="ECO:0000256" key="4">
    <source>
        <dbReference type="ARBA" id="ARBA00022679"/>
    </source>
</evidence>
<evidence type="ECO:0000313" key="9">
    <source>
        <dbReference type="EMBL" id="TMQ56604.1"/>
    </source>
</evidence>
<comment type="catalytic activity">
    <reaction evidence="1">
        <text>ATP + protein L-histidine = ADP + protein N-phospho-L-histidine.</text>
        <dbReference type="EC" id="2.7.13.3"/>
    </reaction>
</comment>
<accession>A0A538SZB6</accession>
<evidence type="ECO:0000256" key="5">
    <source>
        <dbReference type="ARBA" id="ARBA00022777"/>
    </source>
</evidence>
<gene>
    <name evidence="9" type="ORF">E6K76_12385</name>
</gene>
<keyword evidence="6" id="KW-0902">Two-component regulatory system</keyword>
<evidence type="ECO:0000256" key="2">
    <source>
        <dbReference type="ARBA" id="ARBA00012438"/>
    </source>
</evidence>
<evidence type="ECO:0000313" key="10">
    <source>
        <dbReference type="Proteomes" id="UP000316852"/>
    </source>
</evidence>
<proteinExistence type="predicted"/>
<dbReference type="InterPro" id="IPR003594">
    <property type="entry name" value="HATPase_dom"/>
</dbReference>
<feature type="domain" description="Histidine kinase" evidence="8">
    <location>
        <begin position="234"/>
        <end position="455"/>
    </location>
</feature>
<protein>
    <recommendedName>
        <fullName evidence="2">histidine kinase</fullName>
        <ecNumber evidence="2">2.7.13.3</ecNumber>
    </recommendedName>
</protein>
<dbReference type="CDD" id="cd16922">
    <property type="entry name" value="HATPase_EvgS-ArcB-TorS-like"/>
    <property type="match status" value="1"/>
</dbReference>
<dbReference type="PRINTS" id="PR00344">
    <property type="entry name" value="BCTRLSENSOR"/>
</dbReference>
<dbReference type="Pfam" id="PF02518">
    <property type="entry name" value="HATPase_c"/>
    <property type="match status" value="1"/>
</dbReference>
<dbReference type="SUPFAM" id="SSF55781">
    <property type="entry name" value="GAF domain-like"/>
    <property type="match status" value="1"/>
</dbReference>
<dbReference type="InterPro" id="IPR036097">
    <property type="entry name" value="HisK_dim/P_sf"/>
</dbReference>
<dbReference type="InterPro" id="IPR036890">
    <property type="entry name" value="HATPase_C_sf"/>
</dbReference>
<comment type="caution">
    <text evidence="9">The sequence shown here is derived from an EMBL/GenBank/DDBJ whole genome shotgun (WGS) entry which is preliminary data.</text>
</comment>
<evidence type="ECO:0000256" key="1">
    <source>
        <dbReference type="ARBA" id="ARBA00000085"/>
    </source>
</evidence>
<dbReference type="AlphaFoldDB" id="A0A538SZB6"/>
<dbReference type="Pfam" id="PF00512">
    <property type="entry name" value="HisKA"/>
    <property type="match status" value="1"/>
</dbReference>
<dbReference type="EMBL" id="VBOW01000089">
    <property type="protein sequence ID" value="TMQ56604.1"/>
    <property type="molecule type" value="Genomic_DNA"/>
</dbReference>
<evidence type="ECO:0000256" key="7">
    <source>
        <dbReference type="SAM" id="MobiDB-lite"/>
    </source>
</evidence>
<evidence type="ECO:0000259" key="8">
    <source>
        <dbReference type="PROSITE" id="PS50109"/>
    </source>
</evidence>
<dbReference type="PANTHER" id="PTHR43711:SF1">
    <property type="entry name" value="HISTIDINE KINASE 1"/>
    <property type="match status" value="1"/>
</dbReference>
<evidence type="ECO:0000256" key="6">
    <source>
        <dbReference type="ARBA" id="ARBA00023012"/>
    </source>
</evidence>
<dbReference type="CDD" id="cd00082">
    <property type="entry name" value="HisKA"/>
    <property type="match status" value="1"/>
</dbReference>
<keyword evidence="4" id="KW-0808">Transferase</keyword>
<dbReference type="Gene3D" id="1.10.287.130">
    <property type="match status" value="1"/>
</dbReference>
<evidence type="ECO:0000256" key="3">
    <source>
        <dbReference type="ARBA" id="ARBA00022553"/>
    </source>
</evidence>
<dbReference type="SUPFAM" id="SSF55874">
    <property type="entry name" value="ATPase domain of HSP90 chaperone/DNA topoisomerase II/histidine kinase"/>
    <property type="match status" value="1"/>
</dbReference>
<dbReference type="InterPro" id="IPR004358">
    <property type="entry name" value="Sig_transdc_His_kin-like_C"/>
</dbReference>
<name>A0A538SZB6_UNCEI</name>
<dbReference type="SMART" id="SM00388">
    <property type="entry name" value="HisKA"/>
    <property type="match status" value="1"/>
</dbReference>
<dbReference type="Proteomes" id="UP000316852">
    <property type="component" value="Unassembled WGS sequence"/>
</dbReference>
<keyword evidence="5 9" id="KW-0418">Kinase</keyword>
<dbReference type="InterPro" id="IPR005467">
    <property type="entry name" value="His_kinase_dom"/>
</dbReference>
<organism evidence="9 10">
    <name type="scientific">Eiseniibacteriota bacterium</name>
    <dbReference type="NCBI Taxonomy" id="2212470"/>
    <lineage>
        <taxon>Bacteria</taxon>
        <taxon>Candidatus Eiseniibacteriota</taxon>
    </lineage>
</organism>
<dbReference type="EC" id="2.7.13.3" evidence="2"/>
<dbReference type="PROSITE" id="PS50109">
    <property type="entry name" value="HIS_KIN"/>
    <property type="match status" value="1"/>
</dbReference>
<dbReference type="InterPro" id="IPR050736">
    <property type="entry name" value="Sensor_HK_Regulatory"/>
</dbReference>
<dbReference type="PANTHER" id="PTHR43711">
    <property type="entry name" value="TWO-COMPONENT HISTIDINE KINASE"/>
    <property type="match status" value="1"/>
</dbReference>
<keyword evidence="3" id="KW-0597">Phosphoprotein</keyword>
<dbReference type="GO" id="GO:0000155">
    <property type="term" value="F:phosphorelay sensor kinase activity"/>
    <property type="evidence" value="ECO:0007669"/>
    <property type="project" value="InterPro"/>
</dbReference>
<dbReference type="InterPro" id="IPR003661">
    <property type="entry name" value="HisK_dim/P_dom"/>
</dbReference>
<dbReference type="SMART" id="SM00387">
    <property type="entry name" value="HATPase_c"/>
    <property type="match status" value="1"/>
</dbReference>
<dbReference type="SUPFAM" id="SSF47384">
    <property type="entry name" value="Homodimeric domain of signal transducing histidine kinase"/>
    <property type="match status" value="1"/>
</dbReference>
<sequence length="456" mass="48918">MTRTKRNPTRRSSPRAKLRRQQGASRRSPPPRPDPSQALGECEYGVHSLIDLSQGLTVTVDLFRAVDILLLNLMGQLGTARSILWLVADDPAGHPAFIRSHGLPSGLAEEVSDLCATRWLAAARITAAPIQGLGLEEALEPSAAARVREARLAVLAPIWANGATVGMVVLGARADGTDHRPLDLQVLQASLGIAGIALQNGAIHNRLLESNRQLRVANEELKHLDRLKSEFLANVNHELRTPLSVIVPALECVMEADLDVAELRAFLGSSALQARKLVVLVENLLTLSELGRDTLSLRVLERDLVPVLTAYHAERLPGVGAGLRDLALAVQAHSLPARFDELRLRQVLDALVDNAVKFTPPGSRVTLGAEALARDGVQWARVRVEDNGPGIPADELGNLFDAFRQIDGSTTRSVGGLGIGLALARDLAAQMGGRLVASSEQGRGSTFSLLLRADSR</sequence>
<dbReference type="Gene3D" id="3.30.565.10">
    <property type="entry name" value="Histidine kinase-like ATPase, C-terminal domain"/>
    <property type="match status" value="1"/>
</dbReference>
<feature type="region of interest" description="Disordered" evidence="7">
    <location>
        <begin position="1"/>
        <end position="39"/>
    </location>
</feature>
<feature type="compositionally biased region" description="Basic residues" evidence="7">
    <location>
        <begin position="1"/>
        <end position="20"/>
    </location>
</feature>